<dbReference type="Proteomes" id="UP001500642">
    <property type="component" value="Unassembled WGS sequence"/>
</dbReference>
<dbReference type="InterPro" id="IPR003488">
    <property type="entry name" value="DprA"/>
</dbReference>
<dbReference type="InterPro" id="IPR057666">
    <property type="entry name" value="DrpA_SLOG"/>
</dbReference>
<evidence type="ECO:0000256" key="2">
    <source>
        <dbReference type="SAM" id="MobiDB-lite"/>
    </source>
</evidence>
<comment type="similarity">
    <text evidence="1">Belongs to the DprA/Smf family.</text>
</comment>
<sequence>MSIEPAPVEHTDTADPVAVADILRISEPGDRLLRAAVLHTGAEALRGLLDGPRTELHRTLREAAVKAGLTARDDDVGKAIDRWMLRVPDLDGARDLRIMRRLDARLVQAGDPEWPAGLRELGLDEPVGLWVRGSGDLAALCGASIALVGSRAADSYGLHLARSIGYDLVAAGHSVISGGAYGIDAAAHDGALRAIDGPGAATVAFMAGGVDRYYPRGNAELLGAVARAGAVVSEAAPGSTAMRHRFLMRNRLIAATAAATVVVQAGWRSGALNTANRAAELLRPVGAVPGPVTAHDSAGCHRLIREGAAVLVTSSEEVRELVEPLSSAANPAVAAAPDDRGGRGAASPEQGRLQITDALSEEQARVYSALPQRRGAEAAALAARTGLDTATAMAALAALELTGLAERRDHGWVKLRHP</sequence>
<dbReference type="Gene3D" id="3.40.50.450">
    <property type="match status" value="1"/>
</dbReference>
<feature type="domain" description="Smf/DprA SLOG" evidence="3">
    <location>
        <begin position="107"/>
        <end position="320"/>
    </location>
</feature>
<dbReference type="Gene3D" id="1.10.10.10">
    <property type="entry name" value="Winged helix-like DNA-binding domain superfamily/Winged helix DNA-binding domain"/>
    <property type="match status" value="1"/>
</dbReference>
<gene>
    <name evidence="5" type="primary">dprA</name>
    <name evidence="5" type="ORF">GCM10023167_26360</name>
</gene>
<feature type="region of interest" description="Disordered" evidence="2">
    <location>
        <begin position="323"/>
        <end position="350"/>
    </location>
</feature>
<keyword evidence="6" id="KW-1185">Reference proteome</keyword>
<evidence type="ECO:0000313" key="6">
    <source>
        <dbReference type="Proteomes" id="UP001500642"/>
    </source>
</evidence>
<dbReference type="EMBL" id="BAABGL010000036">
    <property type="protein sequence ID" value="GAA4395748.1"/>
    <property type="molecule type" value="Genomic_DNA"/>
</dbReference>
<evidence type="ECO:0000256" key="1">
    <source>
        <dbReference type="ARBA" id="ARBA00006525"/>
    </source>
</evidence>
<dbReference type="InterPro" id="IPR041614">
    <property type="entry name" value="DprA_WH"/>
</dbReference>
<dbReference type="Pfam" id="PF02481">
    <property type="entry name" value="DNA_processg_A"/>
    <property type="match status" value="1"/>
</dbReference>
<evidence type="ECO:0000259" key="3">
    <source>
        <dbReference type="Pfam" id="PF02481"/>
    </source>
</evidence>
<dbReference type="InterPro" id="IPR036388">
    <property type="entry name" value="WH-like_DNA-bd_sf"/>
</dbReference>
<dbReference type="SUPFAM" id="SSF102405">
    <property type="entry name" value="MCP/YpsA-like"/>
    <property type="match status" value="1"/>
</dbReference>
<dbReference type="Pfam" id="PF17782">
    <property type="entry name" value="WHD_DprA"/>
    <property type="match status" value="1"/>
</dbReference>
<accession>A0ABP8JT43</accession>
<name>A0ABP8JT43_9MICO</name>
<reference evidence="6" key="1">
    <citation type="journal article" date="2019" name="Int. J. Syst. Evol. Microbiol.">
        <title>The Global Catalogue of Microorganisms (GCM) 10K type strain sequencing project: providing services to taxonomists for standard genome sequencing and annotation.</title>
        <authorList>
            <consortium name="The Broad Institute Genomics Platform"/>
            <consortium name="The Broad Institute Genome Sequencing Center for Infectious Disease"/>
            <person name="Wu L."/>
            <person name="Ma J."/>
        </authorList>
    </citation>
    <scope>NUCLEOTIDE SEQUENCE [LARGE SCALE GENOMIC DNA]</scope>
    <source>
        <strain evidence="6">JCM 17808</strain>
    </source>
</reference>
<evidence type="ECO:0000259" key="4">
    <source>
        <dbReference type="Pfam" id="PF17782"/>
    </source>
</evidence>
<dbReference type="RefSeq" id="WP_345032703.1">
    <property type="nucleotide sequence ID" value="NZ_BAABGL010000036.1"/>
</dbReference>
<evidence type="ECO:0000313" key="5">
    <source>
        <dbReference type="EMBL" id="GAA4395748.1"/>
    </source>
</evidence>
<dbReference type="PANTHER" id="PTHR43022">
    <property type="entry name" value="PROTEIN SMF"/>
    <property type="match status" value="1"/>
</dbReference>
<proteinExistence type="inferred from homology"/>
<organism evidence="5 6">
    <name type="scientific">Brevibacterium pityocampae</name>
    <dbReference type="NCBI Taxonomy" id="506594"/>
    <lineage>
        <taxon>Bacteria</taxon>
        <taxon>Bacillati</taxon>
        <taxon>Actinomycetota</taxon>
        <taxon>Actinomycetes</taxon>
        <taxon>Micrococcales</taxon>
        <taxon>Brevibacteriaceae</taxon>
        <taxon>Brevibacterium</taxon>
    </lineage>
</organism>
<protein>
    <submittedName>
        <fullName evidence="5">DNA-processing protein DprA</fullName>
    </submittedName>
</protein>
<comment type="caution">
    <text evidence="5">The sequence shown here is derived from an EMBL/GenBank/DDBJ whole genome shotgun (WGS) entry which is preliminary data.</text>
</comment>
<feature type="domain" description="DprA winged helix" evidence="4">
    <location>
        <begin position="356"/>
        <end position="408"/>
    </location>
</feature>
<dbReference type="PANTHER" id="PTHR43022:SF1">
    <property type="entry name" value="PROTEIN SMF"/>
    <property type="match status" value="1"/>
</dbReference>